<dbReference type="GO" id="GO:0008017">
    <property type="term" value="F:microtubule binding"/>
    <property type="evidence" value="ECO:0007669"/>
    <property type="project" value="InterPro"/>
</dbReference>
<dbReference type="GO" id="GO:0005874">
    <property type="term" value="C:microtubule"/>
    <property type="evidence" value="ECO:0007669"/>
    <property type="project" value="UniProtKB-KW"/>
</dbReference>
<dbReference type="PANTHER" id="PTHR37739">
    <property type="entry name" value="KINESIN-LIKE PROTEIN KIN-12D"/>
    <property type="match status" value="1"/>
</dbReference>
<dbReference type="Pfam" id="PF00225">
    <property type="entry name" value="Kinesin"/>
    <property type="match status" value="1"/>
</dbReference>
<evidence type="ECO:0000259" key="11">
    <source>
        <dbReference type="PROSITE" id="PS50067"/>
    </source>
</evidence>
<feature type="coiled-coil region" evidence="9">
    <location>
        <begin position="2154"/>
        <end position="2188"/>
    </location>
</feature>
<sequence>MSFQGMSPMRMVAQKSPKRHDDQDSGRNENGHNIESTYHLSSLPSREPLCPIPAPSQFGHGIASGDLTVRGKFQMLTPRSKSNAASRSDNLCASPDQNMPPSATALGRNRFGWQSHVQATVAFDKDTFLVGCNSFSPSKRLRQENQSSNEGKDVRTPSKVYRGSLYSEVPQSSGHAGVLDAHSNTNVFQSNLMRTGSSNQSTPRSTRSLRSATNDPGHCPSIQLAGTPTRNVSRTLRYTTGNGGSSYIGTAAPRIGMPALRSGASLSQQVRSIQTHVSDNQCTDISYFELEEDPSFWNDHNVQVIIRCRPLNESEIASHGYLRCLRQESAHTLTYIGPPESRFTFDHVACEIIDQEKLFKVAGVPMVDNCMSGYNSCMFAYGQTGSGKTHTMLGDIGGLQEDPSDNRGMTPRIFEYLFTQIAMEEMMRKHERLKFTCKCSFLEIYNEQITDLLDPTSTNLQMREDLKKGVYVESLTEIEVKSVHDVVLLLLQGSSNRKVAATNMNRESSRSHSVFTCIIESKWESDSMTNIRFGRLNLVDLAGSERQKSSGAEGERLKEAANINKSLSTLGLVIMILVDVAQGKQRHVPYRDSKLTFLLQDSLGGNSKTTIIANVSPSISSGAETLSTLKFAQRAKFIRNNAIINEDASGDVMALRLQIQQLKEELNRLSRQSVSRMPLCHVQNQFNQSGDILSDVLTLPGENYSNSMEVASNHEISNRKIKALEAVVVGSLRREREAENKVKQLTEEIQHLNCLVRQREDDAQFNKMMLRFREDKIKRLEASLHALRTGEFHKSDDECGLKEELELVRSRVDKNPELTRFAMENIRLRDQLQRMQDFYAGGEREVLMQEVSYLRDQLVEYLEVKVCEDGSKVDDSEKAVTEPAIYAEEDSSLKLEYLLQERQRREAEERAVFLSMQLQQSEEKVKGLNAQLEEAEQKIHFLRNELDAARDLESSRRLMDSAEELSCCKVIIETLESQALALMKESSELQIQNAKFSELLKEKEEEVKQLTGCVVFLQSELQRELELNLVDSVERGPSDVKEKLRRARKKLEHAHQLNSELQREKKNIKEVEHERDLVRSDAELETAEALMSLQSELVSICEDRRLLQERGLKAEQDVEQLQMKVLRQSLEVELLVRENDYLKGLYLISVVENHLELAKSTQEWELVALSLIDCLSEDNEGSADAVQDISRGSWSHSSSAQTVPATEKTEVRIDSMESTLSYAHTLAKEAEGKLRMLGESSLAVCDFQREKASMQNEVEALSFLLDEKSRVVNQLSNEIEQYRKCSGKNEKILVALSIMINRNSDIVGDLIAENERLQYLVDVTSKEVQELESDCHQLFLERGAKEKAQQELEDELMRKDEIIKGLHTDIEVAISERALAVHKYESLKNELDITDSSLMTASQQVEVLTNEVATVKETCAKAFDCLTQAEAQAGDYVIQIFDLEVSRSLIYSDAASAKESFVLAESRLAELELNYIESIELLSERLLSLESRFVSLVNDLTHERGHNLHLNRVSQEQNTMLFTDCKCAECKLIVAQKQLERCSEMLQDSYFKITELNDEKKNLAGELEETQKQAQNNASGLQAMCAEYAAVAFFLKDCRVEEKVIMTFETELLQCQLLHFKEDYLVMEAHLNHLETYCRGKFACFDKELNMLLQGILGTDMVVKELEDRLEACSLLVQEAQAENAQLKKLKCQSSKSLEDVTVELACEKLASAMQMEILEHMIHEFLYKECQQNVQTQKQLSELMNERSNMIMKMEEMFSKISTLEDHNKLAEEKSRSVASEFSQSHEQIWQMRSQLEALQQRFEDLELDSKKIQEDQSSSIIIQFFEEAILKEMLTCQEAIMGNEANMMKCRNSRMEKDMLECRKRVDSLISEKSELLNAIVSVRDAANDCFEQYHNIMAEIKHDGMEGLETAAANSQVLVCGSPVPHTLDKIAQHSVSFDESGVQRTLEVFLCIVQGLNDCLNEVKLLLEERDCLMHKSKEQLAKRELSEYHFQEQLKQFSELVKVLDGECKDMKGQLHVRTTEAEELSQLYEQLSELVFVLCLEKEVVAEGLRIGAGQYCDIEITEQCNVFKVIDGFLHATNRLFIENQELKSNIQQQSNEVKCLQHELENSCDVVAEVRQSQFEVYEALHKAKELLAKKCEDFDAQNTFLSEHEETIHSLKIENAKLSRENQEIYDSHIELQEQVKSIELIQEEAILSVQNFMNMEKSLFPLLTHISCLLDSSPFDVGQCNLSNLLDQLQLILDNMDGLIRLQSNVEERFEAFQAYSKDMQQALEAQAVRMKLLSDELEKLKREEDDTHKEKSRREKDLKLLQLWAQQQDSADNTEYVKYGEAEGSSDMQRYELKYSGLEARIQKMTEWISSKLGSDYKIAFTGGCELVLNAVENEVQTCRKQAEAAWRKLDAILDEKNGLEEGFLTKEVIIASLQKEIASLQCQVGESKEWIQEKLQDKEIYIAKLQQKNSQLEARAGSACSRLEDLEVRLSEQKEKVNVMKGENMQLMSHLEEVIAAKESIQADLEEVIAAKELIQADLDEKERTVEMLEEQVVSLNSMLKKENVFSLDRITKDLNEAVREKELAIKERDELHADMLVLSEQLEMAQQIAEEHEAVAIEARQIAEASKTLAEQREEEARLLERSIQELESTINALETQVGIVRNETERQRLMREDTEMELQALRHQMSMMHADHVGNDVVTCNWEQIQRDLVEKEQRLLEAQARIVILEKQCVEKNEQIRKHKNDIMEIITEAHRQAFDQQQIIKTLENMVEQRSMVQVPSNSKPTDRCTPISRGPGSPFKCIGSGLAHQLNVEVEQELNSSRQKIDELEAIANTRQKEIFMLNLKLAEAESMTHDVIRDLVGVKLDITNYATFMVQQQGQSTIPKDAASSEQARDREKELVYLKAQLKEFIEERESWLEEIRRRQAEMMTARVAAEKLRQRDQLLSSENEMLKMENLSQRSRLAELEEEVNKLSGQQNLQQRIHHHAKIKEENNQLRCKTEDLAAKLRRSEVLLSRVGEELARYREAEGRPPYIDFEEEQRLKLRLQEVEEEKIQIAQELLTLCTRVLQVAGLTTTKVVDHNVAAEALNHIEEQIEALETEVSDMKLKHKIESERRRLSELRSMHSPAGDVHGLNCQQQITGSP</sequence>
<feature type="coiled-coil region" evidence="9">
    <location>
        <begin position="2451"/>
        <end position="2661"/>
    </location>
</feature>
<protein>
    <recommendedName>
        <fullName evidence="11">Kinesin motor domain-containing protein</fullName>
    </recommendedName>
</protein>
<dbReference type="EMBL" id="CM035407">
    <property type="protein sequence ID" value="KAH7443326.1"/>
    <property type="molecule type" value="Genomic_DNA"/>
</dbReference>
<comment type="similarity">
    <text evidence="7">Belongs to the TRAFAC class myosin-kinesin ATPase superfamily. Kinesin family. KIN-12 subfamily.</text>
</comment>
<dbReference type="GO" id="GO:0003777">
    <property type="term" value="F:microtubule motor activity"/>
    <property type="evidence" value="ECO:0007669"/>
    <property type="project" value="InterPro"/>
</dbReference>
<feature type="coiled-coil region" evidence="9">
    <location>
        <begin position="2084"/>
        <end position="2111"/>
    </location>
</feature>
<feature type="compositionally biased region" description="Basic and acidic residues" evidence="10">
    <location>
        <begin position="19"/>
        <end position="32"/>
    </location>
</feature>
<dbReference type="PRINTS" id="PR00380">
    <property type="entry name" value="KINESINHEAVY"/>
</dbReference>
<name>A0A8T2VBH6_CERRI</name>
<proteinExistence type="inferred from homology"/>
<feature type="compositionally biased region" description="Polar residues" evidence="10">
    <location>
        <begin position="33"/>
        <end position="42"/>
    </location>
</feature>
<feature type="region of interest" description="Disordered" evidence="10">
    <location>
        <begin position="139"/>
        <end position="159"/>
    </location>
</feature>
<evidence type="ECO:0000256" key="7">
    <source>
        <dbReference type="ARBA" id="ARBA00034488"/>
    </source>
</evidence>
<dbReference type="PROSITE" id="PS50067">
    <property type="entry name" value="KINESIN_MOTOR_2"/>
    <property type="match status" value="1"/>
</dbReference>
<dbReference type="Proteomes" id="UP000825935">
    <property type="component" value="Chromosome 2"/>
</dbReference>
<evidence type="ECO:0000313" key="13">
    <source>
        <dbReference type="Proteomes" id="UP000825935"/>
    </source>
</evidence>
<dbReference type="FunFam" id="3.40.850.10:FF:000033">
    <property type="entry name" value="Kinesin-like protein KIN-12E"/>
    <property type="match status" value="1"/>
</dbReference>
<dbReference type="GO" id="GO:0007018">
    <property type="term" value="P:microtubule-based movement"/>
    <property type="evidence" value="ECO:0007669"/>
    <property type="project" value="InterPro"/>
</dbReference>
<keyword evidence="1" id="KW-0150">Chloroplast</keyword>
<dbReference type="PROSITE" id="PS00411">
    <property type="entry name" value="KINESIN_MOTOR_1"/>
    <property type="match status" value="1"/>
</dbReference>
<dbReference type="InterPro" id="IPR036961">
    <property type="entry name" value="Kinesin_motor_dom_sf"/>
</dbReference>
<evidence type="ECO:0000256" key="2">
    <source>
        <dbReference type="ARBA" id="ARBA00022701"/>
    </source>
</evidence>
<feature type="coiled-coil region" evidence="9">
    <location>
        <begin position="645"/>
        <end position="672"/>
    </location>
</feature>
<feature type="compositionally biased region" description="Polar residues" evidence="10">
    <location>
        <begin position="192"/>
        <end position="214"/>
    </location>
</feature>
<keyword evidence="13" id="KW-1185">Reference proteome</keyword>
<dbReference type="PANTHER" id="PTHR37739:SF8">
    <property type="entry name" value="KINESIN-LIKE PROTEIN KIN-12D"/>
    <property type="match status" value="1"/>
</dbReference>
<dbReference type="InterPro" id="IPR027417">
    <property type="entry name" value="P-loop_NTPase"/>
</dbReference>
<organism evidence="12 13">
    <name type="scientific">Ceratopteris richardii</name>
    <name type="common">Triangle waterfern</name>
    <dbReference type="NCBI Taxonomy" id="49495"/>
    <lineage>
        <taxon>Eukaryota</taxon>
        <taxon>Viridiplantae</taxon>
        <taxon>Streptophyta</taxon>
        <taxon>Embryophyta</taxon>
        <taxon>Tracheophyta</taxon>
        <taxon>Polypodiopsida</taxon>
        <taxon>Polypodiidae</taxon>
        <taxon>Polypodiales</taxon>
        <taxon>Pteridineae</taxon>
        <taxon>Pteridaceae</taxon>
        <taxon>Parkerioideae</taxon>
        <taxon>Ceratopteris</taxon>
    </lineage>
</organism>
<dbReference type="SMART" id="SM00129">
    <property type="entry name" value="KISc"/>
    <property type="match status" value="1"/>
</dbReference>
<keyword evidence="2" id="KW-0493">Microtubule</keyword>
<feature type="region of interest" description="Disordered" evidence="10">
    <location>
        <begin position="79"/>
        <end position="98"/>
    </location>
</feature>
<evidence type="ECO:0000256" key="1">
    <source>
        <dbReference type="ARBA" id="ARBA00022528"/>
    </source>
</evidence>
<dbReference type="OrthoDB" id="3176171at2759"/>
<evidence type="ECO:0000256" key="5">
    <source>
        <dbReference type="ARBA" id="ARBA00023054"/>
    </source>
</evidence>
<feature type="coiled-coil region" evidence="9">
    <location>
        <begin position="2904"/>
        <end position="3003"/>
    </location>
</feature>
<dbReference type="SUPFAM" id="SSF52540">
    <property type="entry name" value="P-loop containing nucleoside triphosphate hydrolases"/>
    <property type="match status" value="1"/>
</dbReference>
<feature type="coiled-coil region" evidence="9">
    <location>
        <begin position="904"/>
        <end position="1020"/>
    </location>
</feature>
<feature type="binding site" evidence="8">
    <location>
        <begin position="382"/>
        <end position="389"/>
    </location>
    <ligand>
        <name>ATP</name>
        <dbReference type="ChEBI" id="CHEBI:30616"/>
    </ligand>
</feature>
<evidence type="ECO:0000256" key="4">
    <source>
        <dbReference type="ARBA" id="ARBA00022840"/>
    </source>
</evidence>
<feature type="coiled-coil region" evidence="9">
    <location>
        <begin position="2700"/>
        <end position="2741"/>
    </location>
</feature>
<evidence type="ECO:0000256" key="6">
    <source>
        <dbReference type="ARBA" id="ARBA00023175"/>
    </source>
</evidence>
<keyword evidence="4 8" id="KW-0067">ATP-binding</keyword>
<feature type="coiled-coil region" evidence="9">
    <location>
        <begin position="1044"/>
        <end position="1124"/>
    </location>
</feature>
<evidence type="ECO:0000256" key="9">
    <source>
        <dbReference type="SAM" id="Coils"/>
    </source>
</evidence>
<evidence type="ECO:0000256" key="10">
    <source>
        <dbReference type="SAM" id="MobiDB-lite"/>
    </source>
</evidence>
<feature type="compositionally biased region" description="Polar residues" evidence="10">
    <location>
        <begin position="3132"/>
        <end position="3141"/>
    </location>
</feature>
<feature type="region of interest" description="Disordered" evidence="10">
    <location>
        <begin position="1"/>
        <end position="42"/>
    </location>
</feature>
<keyword evidence="5 9" id="KW-0175">Coiled coil</keyword>
<keyword evidence="6 8" id="KW-0505">Motor protein</keyword>
<keyword evidence="3 8" id="KW-0547">Nucleotide-binding</keyword>
<evidence type="ECO:0000256" key="3">
    <source>
        <dbReference type="ARBA" id="ARBA00022741"/>
    </source>
</evidence>
<evidence type="ECO:0000256" key="8">
    <source>
        <dbReference type="PROSITE-ProRule" id="PRU00283"/>
    </source>
</evidence>
<feature type="coiled-coil region" evidence="9">
    <location>
        <begin position="2808"/>
        <end position="2835"/>
    </location>
</feature>
<reference evidence="12" key="1">
    <citation type="submission" date="2021-08" db="EMBL/GenBank/DDBJ databases">
        <title>WGS assembly of Ceratopteris richardii.</title>
        <authorList>
            <person name="Marchant D.B."/>
            <person name="Chen G."/>
            <person name="Jenkins J."/>
            <person name="Shu S."/>
            <person name="Leebens-Mack J."/>
            <person name="Grimwood J."/>
            <person name="Schmutz J."/>
            <person name="Soltis P."/>
            <person name="Soltis D."/>
            <person name="Chen Z.-H."/>
        </authorList>
    </citation>
    <scope>NUCLEOTIDE SEQUENCE</scope>
    <source>
        <strain evidence="12">Whitten #5841</strain>
        <tissue evidence="12">Leaf</tissue>
    </source>
</reference>
<dbReference type="Gene3D" id="3.40.850.10">
    <property type="entry name" value="Kinesin motor domain"/>
    <property type="match status" value="1"/>
</dbReference>
<feature type="coiled-coil region" evidence="9">
    <location>
        <begin position="1663"/>
        <end position="1693"/>
    </location>
</feature>
<dbReference type="InterPro" id="IPR019821">
    <property type="entry name" value="Kinesin_motor_CS"/>
</dbReference>
<feature type="region of interest" description="Disordered" evidence="10">
    <location>
        <begin position="3119"/>
        <end position="3141"/>
    </location>
</feature>
<feature type="coiled-coil region" evidence="9">
    <location>
        <begin position="3036"/>
        <end position="3112"/>
    </location>
</feature>
<comment type="caution">
    <text evidence="12">The sequence shown here is derived from an EMBL/GenBank/DDBJ whole genome shotgun (WGS) entry which is preliminary data.</text>
</comment>
<feature type="coiled-coil region" evidence="9">
    <location>
        <begin position="1755"/>
        <end position="1817"/>
    </location>
</feature>
<feature type="region of interest" description="Disordered" evidence="10">
    <location>
        <begin position="192"/>
        <end position="226"/>
    </location>
</feature>
<dbReference type="GO" id="GO:0005524">
    <property type="term" value="F:ATP binding"/>
    <property type="evidence" value="ECO:0007669"/>
    <property type="project" value="UniProtKB-UniRule"/>
</dbReference>
<feature type="coiled-coil region" evidence="9">
    <location>
        <begin position="2278"/>
        <end position="2312"/>
    </location>
</feature>
<accession>A0A8T2VBH6</accession>
<dbReference type="InterPro" id="IPR044986">
    <property type="entry name" value="KIF15/KIN-12"/>
</dbReference>
<keyword evidence="1" id="KW-0934">Plastid</keyword>
<gene>
    <name evidence="12" type="ORF">KP509_02G029400</name>
</gene>
<feature type="domain" description="Kinesin motor" evidence="11">
    <location>
        <begin position="301"/>
        <end position="638"/>
    </location>
</feature>
<dbReference type="InterPro" id="IPR001752">
    <property type="entry name" value="Kinesin_motor_dom"/>
</dbReference>
<feature type="coiled-coil region" evidence="9">
    <location>
        <begin position="1553"/>
        <end position="1584"/>
    </location>
</feature>
<feature type="coiled-coil region" evidence="9">
    <location>
        <begin position="728"/>
        <end position="762"/>
    </location>
</feature>
<evidence type="ECO:0000313" key="12">
    <source>
        <dbReference type="EMBL" id="KAH7443326.1"/>
    </source>
</evidence>